<keyword evidence="5" id="KW-0677">Repeat</keyword>
<dbReference type="RefSeq" id="WP_354461170.1">
    <property type="nucleotide sequence ID" value="NZ_JBEWSZ010000001.1"/>
</dbReference>
<keyword evidence="4" id="KW-0762">Sugar transport</keyword>
<evidence type="ECO:0000256" key="2">
    <source>
        <dbReference type="ARBA" id="ARBA00022448"/>
    </source>
</evidence>
<dbReference type="PANTHER" id="PTHR43790">
    <property type="entry name" value="CARBOHYDRATE TRANSPORT ATP-BINDING PROTEIN MG119-RELATED"/>
    <property type="match status" value="1"/>
</dbReference>
<keyword evidence="8" id="KW-1278">Translocase</keyword>
<accession>A0ABV2DGN2</accession>
<gene>
    <name evidence="11" type="ORF">ABVQ20_19700</name>
</gene>
<evidence type="ECO:0000256" key="3">
    <source>
        <dbReference type="ARBA" id="ARBA00022475"/>
    </source>
</evidence>
<evidence type="ECO:0000256" key="7">
    <source>
        <dbReference type="ARBA" id="ARBA00022840"/>
    </source>
</evidence>
<evidence type="ECO:0000256" key="5">
    <source>
        <dbReference type="ARBA" id="ARBA00022737"/>
    </source>
</evidence>
<organism evidence="11 12">
    <name type="scientific">Mesorhizobium shangrilense</name>
    <dbReference type="NCBI Taxonomy" id="460060"/>
    <lineage>
        <taxon>Bacteria</taxon>
        <taxon>Pseudomonadati</taxon>
        <taxon>Pseudomonadota</taxon>
        <taxon>Alphaproteobacteria</taxon>
        <taxon>Hyphomicrobiales</taxon>
        <taxon>Phyllobacteriaceae</taxon>
        <taxon>Mesorhizobium</taxon>
    </lineage>
</organism>
<dbReference type="PROSITE" id="PS00211">
    <property type="entry name" value="ABC_TRANSPORTER_1"/>
    <property type="match status" value="1"/>
</dbReference>
<proteinExistence type="inferred from homology"/>
<evidence type="ECO:0000259" key="10">
    <source>
        <dbReference type="PROSITE" id="PS50893"/>
    </source>
</evidence>
<evidence type="ECO:0000256" key="4">
    <source>
        <dbReference type="ARBA" id="ARBA00022597"/>
    </source>
</evidence>
<dbReference type="Gene3D" id="3.40.50.300">
    <property type="entry name" value="P-loop containing nucleotide triphosphate hydrolases"/>
    <property type="match status" value="2"/>
</dbReference>
<evidence type="ECO:0000256" key="9">
    <source>
        <dbReference type="ARBA" id="ARBA00023136"/>
    </source>
</evidence>
<dbReference type="CDD" id="cd03216">
    <property type="entry name" value="ABC_Carb_Monos_I"/>
    <property type="match status" value="1"/>
</dbReference>
<dbReference type="Proteomes" id="UP001548832">
    <property type="component" value="Unassembled WGS sequence"/>
</dbReference>
<keyword evidence="3" id="KW-1003">Cell membrane</keyword>
<keyword evidence="7 11" id="KW-0067">ATP-binding</keyword>
<dbReference type="SMART" id="SM00382">
    <property type="entry name" value="AAA"/>
    <property type="match status" value="1"/>
</dbReference>
<comment type="similarity">
    <text evidence="1">Belongs to the ABC transporter superfamily.</text>
</comment>
<dbReference type="EMBL" id="JBEWSZ010000001">
    <property type="protein sequence ID" value="MET2829211.1"/>
    <property type="molecule type" value="Genomic_DNA"/>
</dbReference>
<keyword evidence="6" id="KW-0547">Nucleotide-binding</keyword>
<dbReference type="CDD" id="cd03215">
    <property type="entry name" value="ABC_Carb_Monos_II"/>
    <property type="match status" value="1"/>
</dbReference>
<dbReference type="InterPro" id="IPR017871">
    <property type="entry name" value="ABC_transporter-like_CS"/>
</dbReference>
<dbReference type="GO" id="GO:0005524">
    <property type="term" value="F:ATP binding"/>
    <property type="evidence" value="ECO:0007669"/>
    <property type="project" value="UniProtKB-KW"/>
</dbReference>
<keyword evidence="2" id="KW-0813">Transport</keyword>
<keyword evidence="9" id="KW-0472">Membrane</keyword>
<reference evidence="11 12" key="1">
    <citation type="submission" date="2024-06" db="EMBL/GenBank/DDBJ databases">
        <authorList>
            <person name="Kim D.-U."/>
        </authorList>
    </citation>
    <scope>NUCLEOTIDE SEQUENCE [LARGE SCALE GENOMIC DNA]</scope>
    <source>
        <strain evidence="11 12">KACC15460</strain>
    </source>
</reference>
<dbReference type="InterPro" id="IPR050107">
    <property type="entry name" value="ABC_carbohydrate_import_ATPase"/>
</dbReference>
<evidence type="ECO:0000256" key="1">
    <source>
        <dbReference type="ARBA" id="ARBA00005417"/>
    </source>
</evidence>
<evidence type="ECO:0000313" key="12">
    <source>
        <dbReference type="Proteomes" id="UP001548832"/>
    </source>
</evidence>
<dbReference type="Pfam" id="PF00005">
    <property type="entry name" value="ABC_tran"/>
    <property type="match status" value="2"/>
</dbReference>
<dbReference type="InterPro" id="IPR003593">
    <property type="entry name" value="AAA+_ATPase"/>
</dbReference>
<feature type="domain" description="ABC transporter" evidence="10">
    <location>
        <begin position="4"/>
        <end position="240"/>
    </location>
</feature>
<dbReference type="SUPFAM" id="SSF52540">
    <property type="entry name" value="P-loop containing nucleoside triphosphate hydrolases"/>
    <property type="match status" value="2"/>
</dbReference>
<protein>
    <submittedName>
        <fullName evidence="11">Sugar ABC transporter ATP-binding protein</fullName>
    </submittedName>
</protein>
<dbReference type="PROSITE" id="PS50893">
    <property type="entry name" value="ABC_TRANSPORTER_2"/>
    <property type="match status" value="2"/>
</dbReference>
<evidence type="ECO:0000256" key="6">
    <source>
        <dbReference type="ARBA" id="ARBA00022741"/>
    </source>
</evidence>
<sequence length="512" mass="55433">MHAVEIANLTKRYGATVALDDVSFSIGSGEVRALIGENGAGKSTIVKILSGLVAPDSGSFSIFGRAIATASPKTSHKLGVQTAFQEMTLVPHLTVAENLLIPYQPIRFGVVSNRLTCQKAEEALAALGLSFIDPQSLTTDLDLATRQKIEIAKAISRDPKLLLLDEPTSALSADDVDWLHEIVERLSAKGVTVAFVSHRMEEVRRFCSSMTLLRNGRHVGTFAATDVSDEEVVEHVIGRSLGTIFPAWIDCRASSATPPLAAQRVSTGSKVREVSFTLRAGEVLGLAALQGMGQFDLFRALFGDAPVSSGTIEIDGRAVRLSSPRDAIANGIDMGLIPEDRAREGLLLERPARETASMPSIGSLSHWGHLNRTHERALVDAAFARLNVPPRADFLPGKAFSGGNQQKIVMSKWLVAGSRILLMFDPTRGVDIGAKHQIYMLIREFAAEGRSVLLYSTETAELVHLCDRVLVMYEGRIALELDREQLSENRIVSAAMGNRERTPTTASSAWKS</sequence>
<dbReference type="PANTHER" id="PTHR43790:SF3">
    <property type="entry name" value="D-ALLOSE IMPORT ATP-BINDING PROTEIN ALSA-RELATED"/>
    <property type="match status" value="1"/>
</dbReference>
<evidence type="ECO:0000313" key="11">
    <source>
        <dbReference type="EMBL" id="MET2829211.1"/>
    </source>
</evidence>
<keyword evidence="12" id="KW-1185">Reference proteome</keyword>
<comment type="caution">
    <text evidence="11">The sequence shown here is derived from an EMBL/GenBank/DDBJ whole genome shotgun (WGS) entry which is preliminary data.</text>
</comment>
<feature type="domain" description="ABC transporter" evidence="10">
    <location>
        <begin position="251"/>
        <end position="499"/>
    </location>
</feature>
<evidence type="ECO:0000256" key="8">
    <source>
        <dbReference type="ARBA" id="ARBA00022967"/>
    </source>
</evidence>
<dbReference type="InterPro" id="IPR003439">
    <property type="entry name" value="ABC_transporter-like_ATP-bd"/>
</dbReference>
<dbReference type="InterPro" id="IPR027417">
    <property type="entry name" value="P-loop_NTPase"/>
</dbReference>
<name>A0ABV2DGN2_9HYPH</name>